<dbReference type="InterPro" id="IPR050406">
    <property type="entry name" value="FGGY_Carb_Kinase"/>
</dbReference>
<dbReference type="EMBL" id="BNBC01000003">
    <property type="protein sequence ID" value="GHE59159.1"/>
    <property type="molecule type" value="Genomic_DNA"/>
</dbReference>
<dbReference type="Gene3D" id="3.30.420.40">
    <property type="match status" value="2"/>
</dbReference>
<evidence type="ECO:0000313" key="9">
    <source>
        <dbReference type="Proteomes" id="UP000641386"/>
    </source>
</evidence>
<evidence type="ECO:0000256" key="5">
    <source>
        <dbReference type="SAM" id="MobiDB-lite"/>
    </source>
</evidence>
<feature type="compositionally biased region" description="Gly residues" evidence="5">
    <location>
        <begin position="492"/>
        <end position="511"/>
    </location>
</feature>
<dbReference type="PIRSF" id="PIRSF000538">
    <property type="entry name" value="GlpK"/>
    <property type="match status" value="1"/>
</dbReference>
<dbReference type="Proteomes" id="UP000641386">
    <property type="component" value="Unassembled WGS sequence"/>
</dbReference>
<feature type="domain" description="Carbohydrate kinase FGGY N-terminal" evidence="6">
    <location>
        <begin position="3"/>
        <end position="244"/>
    </location>
</feature>
<dbReference type="GO" id="GO:0016301">
    <property type="term" value="F:kinase activity"/>
    <property type="evidence" value="ECO:0007669"/>
    <property type="project" value="UniProtKB-KW"/>
</dbReference>
<feature type="domain" description="Carbohydrate kinase FGGY C-terminal" evidence="7">
    <location>
        <begin position="272"/>
        <end position="439"/>
    </location>
</feature>
<evidence type="ECO:0000313" key="8">
    <source>
        <dbReference type="EMBL" id="GHE59159.1"/>
    </source>
</evidence>
<dbReference type="PROSITE" id="PS00445">
    <property type="entry name" value="FGGY_KINASES_2"/>
    <property type="match status" value="1"/>
</dbReference>
<evidence type="ECO:0000256" key="3">
    <source>
        <dbReference type="ARBA" id="ARBA00022777"/>
    </source>
</evidence>
<reference evidence="8" key="2">
    <citation type="submission" date="2020-09" db="EMBL/GenBank/DDBJ databases">
        <authorList>
            <person name="Sun Q."/>
            <person name="Ohkuma M."/>
        </authorList>
    </citation>
    <scope>NUCLEOTIDE SEQUENCE</scope>
    <source>
        <strain evidence="8">JCM 3302</strain>
    </source>
</reference>
<dbReference type="SUPFAM" id="SSF53067">
    <property type="entry name" value="Actin-like ATPase domain"/>
    <property type="match status" value="2"/>
</dbReference>
<dbReference type="Pfam" id="PF00370">
    <property type="entry name" value="FGGY_N"/>
    <property type="match status" value="1"/>
</dbReference>
<dbReference type="Pfam" id="PF02782">
    <property type="entry name" value="FGGY_C"/>
    <property type="match status" value="1"/>
</dbReference>
<proteinExistence type="inferred from homology"/>
<accession>A0A919DM69</accession>
<evidence type="ECO:0000256" key="4">
    <source>
        <dbReference type="RuleBase" id="RU003733"/>
    </source>
</evidence>
<evidence type="ECO:0000259" key="7">
    <source>
        <dbReference type="Pfam" id="PF02782"/>
    </source>
</evidence>
<keyword evidence="9" id="KW-1185">Reference proteome</keyword>
<keyword evidence="2 4" id="KW-0808">Transferase</keyword>
<dbReference type="PANTHER" id="PTHR43095">
    <property type="entry name" value="SUGAR KINASE"/>
    <property type="match status" value="1"/>
</dbReference>
<reference evidence="8" key="1">
    <citation type="journal article" date="2014" name="Int. J. Syst. Evol. Microbiol.">
        <title>Complete genome sequence of Corynebacterium casei LMG S-19264T (=DSM 44701T), isolated from a smear-ripened cheese.</title>
        <authorList>
            <consortium name="US DOE Joint Genome Institute (JGI-PGF)"/>
            <person name="Walter F."/>
            <person name="Albersmeier A."/>
            <person name="Kalinowski J."/>
            <person name="Ruckert C."/>
        </authorList>
    </citation>
    <scope>NUCLEOTIDE SEQUENCE</scope>
    <source>
        <strain evidence="8">JCM 3302</strain>
    </source>
</reference>
<dbReference type="PANTHER" id="PTHR43095:SF3">
    <property type="entry name" value="L-XYLULOSE_3-KETO-L-GULONATE KINASE"/>
    <property type="match status" value="1"/>
</dbReference>
<comment type="similarity">
    <text evidence="1 4">Belongs to the FGGY kinase family.</text>
</comment>
<dbReference type="InterPro" id="IPR018483">
    <property type="entry name" value="Carb_kinase_FGGY_CS"/>
</dbReference>
<dbReference type="GO" id="GO:0016773">
    <property type="term" value="F:phosphotransferase activity, alcohol group as acceptor"/>
    <property type="evidence" value="ECO:0007669"/>
    <property type="project" value="InterPro"/>
</dbReference>
<sequence>MTAIAIDAGTTLVKAVGYADDGTELAVGRRPTRVLRPHPGWSEQDMAEVWAAVADATREVAARLPEPPDMVAVTAQGDGAWLVDDRDRPTGPAVLWNDGRAADLLTGWERDGTVHEAFRICGSRLSTGMPHAVLAWLRAHDPERIERSSQVLTCGGWLYLRLTGEPVVDESDASAPFLDVRKRAWSDRLLELYGMPWARRLLPDLRDDDHRVTALTAAAAEATGLPVGIPVVLAPYDICATAIGAGAVSPGQACCILGTTLSTEIVTDEVVTEEPVEPVGITVTLGVPDRYLRAFPTMSGGDVLDWGTRMLGLDSVAELMALAAQGRPDAAGVRFLPYLSPAGERAPFFDPAARGSLAGLSLEAGREDVARALVEGVTMAIRDCLAASPALPDRLALCGGGTRSDFWMRLIADVTGLPVTVPVDAEVGARGAWLTGLVATGREPDFSTAAARHVRTTATYEPDTRTADGYGDRYRGFLRLRETHRPAWHDGGATGGSGGKSGNRPIGGAGA</sequence>
<evidence type="ECO:0000256" key="1">
    <source>
        <dbReference type="ARBA" id="ARBA00009156"/>
    </source>
</evidence>
<dbReference type="RefSeq" id="WP_189896827.1">
    <property type="nucleotide sequence ID" value="NZ_BNBC01000003.1"/>
</dbReference>
<feature type="region of interest" description="Disordered" evidence="5">
    <location>
        <begin position="486"/>
        <end position="511"/>
    </location>
</feature>
<evidence type="ECO:0000259" key="6">
    <source>
        <dbReference type="Pfam" id="PF00370"/>
    </source>
</evidence>
<keyword evidence="3 4" id="KW-0418">Kinase</keyword>
<dbReference type="InterPro" id="IPR000577">
    <property type="entry name" value="Carb_kinase_FGGY"/>
</dbReference>
<dbReference type="InterPro" id="IPR018485">
    <property type="entry name" value="FGGY_C"/>
</dbReference>
<gene>
    <name evidence="8" type="ORF">GCM10014715_10480</name>
</gene>
<protein>
    <submittedName>
        <fullName evidence="8">Carbohydrate kinase</fullName>
    </submittedName>
</protein>
<organism evidence="8 9">
    <name type="scientific">Streptomyces spiralis</name>
    <dbReference type="NCBI Taxonomy" id="66376"/>
    <lineage>
        <taxon>Bacteria</taxon>
        <taxon>Bacillati</taxon>
        <taxon>Actinomycetota</taxon>
        <taxon>Actinomycetes</taxon>
        <taxon>Kitasatosporales</taxon>
        <taxon>Streptomycetaceae</taxon>
        <taxon>Streptomyces</taxon>
    </lineage>
</organism>
<name>A0A919DM69_9ACTN</name>
<evidence type="ECO:0000256" key="2">
    <source>
        <dbReference type="ARBA" id="ARBA00022679"/>
    </source>
</evidence>
<dbReference type="InterPro" id="IPR043129">
    <property type="entry name" value="ATPase_NBD"/>
</dbReference>
<dbReference type="AlphaFoldDB" id="A0A919DM69"/>
<dbReference type="GO" id="GO:0005975">
    <property type="term" value="P:carbohydrate metabolic process"/>
    <property type="evidence" value="ECO:0007669"/>
    <property type="project" value="InterPro"/>
</dbReference>
<dbReference type="InterPro" id="IPR018484">
    <property type="entry name" value="FGGY_N"/>
</dbReference>
<comment type="caution">
    <text evidence="8">The sequence shown here is derived from an EMBL/GenBank/DDBJ whole genome shotgun (WGS) entry which is preliminary data.</text>
</comment>